<sequence length="1307" mass="140498">MKKHHSIFGTKSIPDYRKKEFRKGRNRRHADNSRNINEYSRDDYEAWNDENSYGEGSYSEEPYSEESYNEESINEESYNSESYDEAAYNKESYDGNSYYDDSYNEVTDEDDMRRKSLESDADDPVEAGTDSSDRASEKHDTEDLEEVIYNAAEETSGAYQNLDDTVLLKSVVNIKNKPSVNAEASSSHDAGGNASNDGDELLFPIDFMDDGISDDARNFDSEYAEDGMISESEEESEYDSDDAYESERQYDSEDQYDSEGQYGSEDQYESEDQYGLDDYAPDEYEEYLEEREDAAYDEYNNIREISAPEEMTDAIADDYADDFADDLKEEAEKEGRKKAPSKASYISSGQGRRSTDGARGAVGTSRGKGSNKGAVKGKGRRHKSGYIASSGRRNVNSASKRRTSSKRNKKKSGIILFLGNSSTLEKISLVIGLVVIITGATLGGFILRARSKANEISSFSNVGSEISEMQVPGSSGLVAVADAQAAKKAAAEAVSDAAEAESSQEEENEGIKINLSMASIKQDLKIKFLNSQSARLVSGIPFEVEIKKPDGSTTTWKDEDKDGIIYHYDIPAGTYTVTMKALEGDEYADYTFNTTSQSIEVKENIEYKPVDISDEVKDESQVNVAAEDTAVAETVVESENKDTVEWVESTKTEAGSSGEVSYEQIKKDTIVNPYSAKGIKDPDSLQLIDENDSDNGNSGNGNSSSSGETSTSAPNGSSEASTASNNTGSGNASTQNTGNSGSTSGSGESNTGSGSSGSGNSSAGTTGGNGSNTGGSTEQPKTYTYELTPTSATIKVGDTTVLTAKTSHEGCQITWKSNNEAVATVSGGTVTGKSEGVATITADFNNGEKKLTAQITVQKKEYTYSISKETLTLKVGATEKITTDTSLEDKTVTWSSADEKIAKVAADGTVTAVAAGTVVITATFKDGTKKNCTVTVSKGDGKIELSSSKATIIAGGTAITLTAKVTGLKDTTVIWKSSDESIAVVDKGKVTGKKAGTVKITATSKADASVTATCEVTVKDGAGDLKDKNGNIVYVAENGTYRKATIADYDKADKFFIQKEGKLYRYTGWQTIEGYTYYYDKNGNFVTGDQVIQGAKYSFGADGRLSTGSGVLGIDVSKWNGSIDWSQVKNSGVSYVIIRCGYRGSSTGALIEDPKFRANIKGATGAGLKVGVYFFTQAVTDVEAVEEASMVISLIKGYNISCPVFLDVEAAHGRADGISVSTRTAVCKAFCATIKNAGYTAGIYANKTWLNSYIDAPALTGYKIWLAQYSAAPTYSRTRYDMWQYSSKGSVAGISGRVDMNISYMGF</sequence>
<dbReference type="Pfam" id="PF02368">
    <property type="entry name" value="Big_2"/>
    <property type="match status" value="3"/>
</dbReference>
<dbReference type="PROSITE" id="PS51904">
    <property type="entry name" value="GLYCOSYL_HYDROL_F25_2"/>
    <property type="match status" value="1"/>
</dbReference>
<dbReference type="RefSeq" id="WP_110072695.1">
    <property type="nucleotide sequence ID" value="NZ_CM009896.1"/>
</dbReference>
<dbReference type="InterPro" id="IPR003343">
    <property type="entry name" value="Big_2"/>
</dbReference>
<dbReference type="SMART" id="SM00641">
    <property type="entry name" value="Glyco_25"/>
    <property type="match status" value="1"/>
</dbReference>
<feature type="compositionally biased region" description="Acidic residues" evidence="6">
    <location>
        <begin position="266"/>
        <end position="296"/>
    </location>
</feature>
<feature type="compositionally biased region" description="Basic residues" evidence="6">
    <location>
        <begin position="375"/>
        <end position="384"/>
    </location>
</feature>
<dbReference type="GO" id="GO:0016052">
    <property type="term" value="P:carbohydrate catabolic process"/>
    <property type="evidence" value="ECO:0007669"/>
    <property type="project" value="TreeGrafter"/>
</dbReference>
<feature type="compositionally biased region" description="Low complexity" evidence="6">
    <location>
        <begin position="50"/>
        <end position="61"/>
    </location>
</feature>
<dbReference type="SMART" id="SM00635">
    <property type="entry name" value="BID_2"/>
    <property type="match status" value="3"/>
</dbReference>
<dbReference type="InterPro" id="IPR002053">
    <property type="entry name" value="Glyco_hydro_25"/>
</dbReference>
<feature type="compositionally biased region" description="Acidic residues" evidence="6">
    <location>
        <begin position="231"/>
        <end position="244"/>
    </location>
</feature>
<feature type="domain" description="BIG2" evidence="7">
    <location>
        <begin position="860"/>
        <end position="934"/>
    </location>
</feature>
<feature type="region of interest" description="Disordered" evidence="6">
    <location>
        <begin position="179"/>
        <end position="407"/>
    </location>
</feature>
<feature type="compositionally biased region" description="Low complexity" evidence="6">
    <location>
        <begin position="720"/>
        <end position="764"/>
    </location>
</feature>
<dbReference type="GO" id="GO:0003796">
    <property type="term" value="F:lysozyme activity"/>
    <property type="evidence" value="ECO:0007669"/>
    <property type="project" value="InterPro"/>
</dbReference>
<dbReference type="GO" id="GO:0009253">
    <property type="term" value="P:peptidoglycan catabolic process"/>
    <property type="evidence" value="ECO:0007669"/>
    <property type="project" value="InterPro"/>
</dbReference>
<evidence type="ECO:0000256" key="5">
    <source>
        <dbReference type="PROSITE-ProRule" id="PRU00591"/>
    </source>
</evidence>
<dbReference type="Gene3D" id="3.20.20.80">
    <property type="entry name" value="Glycosidases"/>
    <property type="match status" value="1"/>
</dbReference>
<feature type="region of interest" description="Disordered" evidence="6">
    <location>
        <begin position="640"/>
        <end position="661"/>
    </location>
</feature>
<feature type="region of interest" description="Disordered" evidence="6">
    <location>
        <begin position="674"/>
        <end position="782"/>
    </location>
</feature>
<feature type="compositionally biased region" description="Basic and acidic residues" evidence="6">
    <location>
        <begin position="640"/>
        <end position="651"/>
    </location>
</feature>
<dbReference type="PROSITE" id="PS51170">
    <property type="entry name" value="CW"/>
    <property type="match status" value="1"/>
</dbReference>
<feature type="compositionally biased region" description="Acidic residues" evidence="6">
    <location>
        <begin position="62"/>
        <end position="74"/>
    </location>
</feature>
<dbReference type="GO" id="GO:0016998">
    <property type="term" value="P:cell wall macromolecule catabolic process"/>
    <property type="evidence" value="ECO:0007669"/>
    <property type="project" value="InterPro"/>
</dbReference>
<dbReference type="CDD" id="cd06414">
    <property type="entry name" value="GH25_LytC-like"/>
    <property type="match status" value="1"/>
</dbReference>
<feature type="domain" description="BIG2" evidence="7">
    <location>
        <begin position="781"/>
        <end position="854"/>
    </location>
</feature>
<dbReference type="PANTHER" id="PTHR34135">
    <property type="entry name" value="LYSOZYME"/>
    <property type="match status" value="1"/>
</dbReference>
<dbReference type="InterPro" id="IPR018077">
    <property type="entry name" value="Glyco_hydro_fam25_subgr"/>
</dbReference>
<dbReference type="Pfam" id="PF01183">
    <property type="entry name" value="Glyco_hydro_25"/>
    <property type="match status" value="1"/>
</dbReference>
<feature type="compositionally biased region" description="Acidic residues" evidence="6">
    <location>
        <begin position="310"/>
        <end position="329"/>
    </location>
</feature>
<accession>A0A317G3S8</accession>
<evidence type="ECO:0000259" key="7">
    <source>
        <dbReference type="SMART" id="SM00635"/>
    </source>
</evidence>
<dbReference type="SUPFAM" id="SSF51445">
    <property type="entry name" value="(Trans)glycosidases"/>
    <property type="match status" value="1"/>
</dbReference>
<feature type="repeat" description="Cell wall-binding" evidence="5">
    <location>
        <begin position="1066"/>
        <end position="1085"/>
    </location>
</feature>
<evidence type="ECO:0000256" key="3">
    <source>
        <dbReference type="ARBA" id="ARBA00022801"/>
    </source>
</evidence>
<dbReference type="InterPro" id="IPR008964">
    <property type="entry name" value="Invasin/intimin_cell_adhesion"/>
</dbReference>
<evidence type="ECO:0000256" key="6">
    <source>
        <dbReference type="SAM" id="MobiDB-lite"/>
    </source>
</evidence>
<feature type="domain" description="BIG2" evidence="7">
    <location>
        <begin position="939"/>
        <end position="1011"/>
    </location>
</feature>
<feature type="region of interest" description="Disordered" evidence="6">
    <location>
        <begin position="1"/>
        <end position="145"/>
    </location>
</feature>
<feature type="compositionally biased region" description="Polar residues" evidence="6">
    <location>
        <begin position="179"/>
        <end position="196"/>
    </location>
</feature>
<evidence type="ECO:0000256" key="1">
    <source>
        <dbReference type="ARBA" id="ARBA00010646"/>
    </source>
</evidence>
<gene>
    <name evidence="8" type="ORF">CPT75_08115</name>
</gene>
<dbReference type="InterPro" id="IPR018337">
    <property type="entry name" value="Cell_wall/Cho-bd_repeat"/>
</dbReference>
<feature type="compositionally biased region" description="Basic and acidic residues" evidence="6">
    <location>
        <begin position="131"/>
        <end position="141"/>
    </location>
</feature>
<comment type="similarity">
    <text evidence="1">Belongs to the glycosyl hydrolase 25 family.</text>
</comment>
<evidence type="ECO:0000313" key="8">
    <source>
        <dbReference type="EMBL" id="PWT27070.1"/>
    </source>
</evidence>
<keyword evidence="3" id="KW-0378">Hydrolase</keyword>
<dbReference type="SUPFAM" id="SSF49373">
    <property type="entry name" value="Invasin/intimin cell-adhesion fragments"/>
    <property type="match status" value="3"/>
</dbReference>
<evidence type="ECO:0000256" key="4">
    <source>
        <dbReference type="ARBA" id="ARBA00023295"/>
    </source>
</evidence>
<name>A0A317G3S8_BUTFI</name>
<organism evidence="8 9">
    <name type="scientific">Butyrivibrio fibrisolvens</name>
    <dbReference type="NCBI Taxonomy" id="831"/>
    <lineage>
        <taxon>Bacteria</taxon>
        <taxon>Bacillati</taxon>
        <taxon>Bacillota</taxon>
        <taxon>Clostridia</taxon>
        <taxon>Lachnospirales</taxon>
        <taxon>Lachnospiraceae</taxon>
        <taxon>Butyrivibrio</taxon>
    </lineage>
</organism>
<evidence type="ECO:0000313" key="9">
    <source>
        <dbReference type="Proteomes" id="UP000245488"/>
    </source>
</evidence>
<keyword evidence="9" id="KW-1185">Reference proteome</keyword>
<feature type="compositionally biased region" description="Low complexity" evidence="6">
    <location>
        <begin position="694"/>
        <end position="712"/>
    </location>
</feature>
<evidence type="ECO:0000256" key="2">
    <source>
        <dbReference type="ARBA" id="ARBA00022737"/>
    </source>
</evidence>
<dbReference type="Pfam" id="PF19127">
    <property type="entry name" value="Choline_bind_3"/>
    <property type="match status" value="1"/>
</dbReference>
<feature type="compositionally biased region" description="Basic residues" evidence="6">
    <location>
        <begin position="19"/>
        <end position="28"/>
    </location>
</feature>
<dbReference type="Gene3D" id="2.60.40.1080">
    <property type="match status" value="3"/>
</dbReference>
<dbReference type="InterPro" id="IPR017853">
    <property type="entry name" value="GH"/>
</dbReference>
<dbReference type="PANTHER" id="PTHR34135:SF2">
    <property type="entry name" value="LYSOZYME"/>
    <property type="match status" value="1"/>
</dbReference>
<dbReference type="SUPFAM" id="SSF69360">
    <property type="entry name" value="Cell wall binding repeat"/>
    <property type="match status" value="1"/>
</dbReference>
<dbReference type="Gene3D" id="2.10.270.10">
    <property type="entry name" value="Cholin Binding"/>
    <property type="match status" value="1"/>
</dbReference>
<dbReference type="Proteomes" id="UP000245488">
    <property type="component" value="Chromosome"/>
</dbReference>
<keyword evidence="4" id="KW-0326">Glycosidase</keyword>
<comment type="caution">
    <text evidence="8">The sequence shown here is derived from an EMBL/GenBank/DDBJ whole genome shotgun (WGS) entry which is preliminary data.</text>
</comment>
<proteinExistence type="inferred from homology"/>
<reference evidence="8 9" key="1">
    <citation type="submission" date="2017-09" db="EMBL/GenBank/DDBJ databases">
        <title>High-quality draft genome sequence of Butyrivibrio fibrisolvens INBov1, isolated from cow rumen.</title>
        <authorList>
            <person name="Rodriguez Hernaez J."/>
            <person name="Rivarola M."/>
            <person name="Paniego N."/>
            <person name="Cravero S."/>
            <person name="Ceron Cucchi M."/>
            <person name="Martinez M.C."/>
        </authorList>
    </citation>
    <scope>NUCLEOTIDE SEQUENCE [LARGE SCALE GENOMIC DNA]</scope>
    <source>
        <strain evidence="8 9">INBov1</strain>
    </source>
</reference>
<protein>
    <recommendedName>
        <fullName evidence="7">BIG2 domain-containing protein</fullName>
    </recommendedName>
</protein>
<keyword evidence="2" id="KW-0677">Repeat</keyword>
<dbReference type="EMBL" id="NXNG01000001">
    <property type="protein sequence ID" value="PWT27070.1"/>
    <property type="molecule type" value="Genomic_DNA"/>
</dbReference>